<dbReference type="EMBL" id="HBIX01017662">
    <property type="protein sequence ID" value="CAE0719971.1"/>
    <property type="molecule type" value="Transcribed_RNA"/>
</dbReference>
<proteinExistence type="predicted"/>
<protein>
    <submittedName>
        <fullName evidence="1">Uncharacterized protein</fullName>
    </submittedName>
</protein>
<dbReference type="AlphaFoldDB" id="A0A7S4ALK0"/>
<gene>
    <name evidence="1" type="ORF">PAUS00366_LOCUS12725</name>
</gene>
<reference evidence="1" key="1">
    <citation type="submission" date="2021-01" db="EMBL/GenBank/DDBJ databases">
        <authorList>
            <person name="Corre E."/>
            <person name="Pelletier E."/>
            <person name="Niang G."/>
            <person name="Scheremetjew M."/>
            <person name="Finn R."/>
            <person name="Kale V."/>
            <person name="Holt S."/>
            <person name="Cochrane G."/>
            <person name="Meng A."/>
            <person name="Brown T."/>
            <person name="Cohen L."/>
        </authorList>
    </citation>
    <scope>NUCLEOTIDE SEQUENCE</scope>
    <source>
        <strain evidence="1">10249 10 AB</strain>
    </source>
</reference>
<evidence type="ECO:0000313" key="1">
    <source>
        <dbReference type="EMBL" id="CAE0719971.1"/>
    </source>
</evidence>
<name>A0A7S4ALK0_9STRA</name>
<organism evidence="1">
    <name type="scientific">Pseudo-nitzschia australis</name>
    <dbReference type="NCBI Taxonomy" id="44445"/>
    <lineage>
        <taxon>Eukaryota</taxon>
        <taxon>Sar</taxon>
        <taxon>Stramenopiles</taxon>
        <taxon>Ochrophyta</taxon>
        <taxon>Bacillariophyta</taxon>
        <taxon>Bacillariophyceae</taxon>
        <taxon>Bacillariophycidae</taxon>
        <taxon>Bacillariales</taxon>
        <taxon>Bacillariaceae</taxon>
        <taxon>Pseudo-nitzschia</taxon>
    </lineage>
</organism>
<accession>A0A7S4ALK0</accession>
<sequence length="211" mass="22665">MVTFIEGFDRGISAAKLSELSGSGTSWIVGGSSFENLARDDVRLESLGGDSASAIISKECLDIARTMVDTLQGATLPASESDTVGRIVVFADEGDETTGIPSVETCATALGLKPTAGGCDLRAESFVDAKDWSGSCNSAFCYDEDYMEQFEHEDDWSADDRKIVATTNAMVAELVDHFEFNMSDRIVCGPVLYGGRKDNTIIAVLSMRVWT</sequence>